<reference evidence="2 3" key="1">
    <citation type="submission" date="2023-03" db="EMBL/GenBank/DDBJ databases">
        <title>High-quality genome of Scylla paramamosain provides insights in environmental adaptation.</title>
        <authorList>
            <person name="Zhang L."/>
        </authorList>
    </citation>
    <scope>NUCLEOTIDE SEQUENCE [LARGE SCALE GENOMIC DNA]</scope>
    <source>
        <strain evidence="2">LZ_2023a</strain>
        <tissue evidence="2">Muscle</tissue>
    </source>
</reference>
<proteinExistence type="predicted"/>
<dbReference type="EMBL" id="JARAKH010000025">
    <property type="protein sequence ID" value="KAK8390339.1"/>
    <property type="molecule type" value="Genomic_DNA"/>
</dbReference>
<feature type="compositionally biased region" description="Low complexity" evidence="1">
    <location>
        <begin position="106"/>
        <end position="121"/>
    </location>
</feature>
<evidence type="ECO:0000313" key="2">
    <source>
        <dbReference type="EMBL" id="KAK8390339.1"/>
    </source>
</evidence>
<evidence type="ECO:0000313" key="3">
    <source>
        <dbReference type="Proteomes" id="UP001487740"/>
    </source>
</evidence>
<sequence>MTNKRQHWTPSPSLSTSCRSSLITLTVQVLPRREVLQCITKHPSTTVYPVAHCPVSPSQGTFHYKLIIIDFRLTKRTPPLYFLRIVKGDNITKLRLLAASDDPRGASAAARQSSRCRATGA</sequence>
<feature type="region of interest" description="Disordered" evidence="1">
    <location>
        <begin position="102"/>
        <end position="121"/>
    </location>
</feature>
<keyword evidence="3" id="KW-1185">Reference proteome</keyword>
<accession>A0AAW0TSH9</accession>
<name>A0AAW0TSH9_SCYPA</name>
<protein>
    <submittedName>
        <fullName evidence="2">Uncharacterized protein</fullName>
    </submittedName>
</protein>
<dbReference type="PROSITE" id="PS51257">
    <property type="entry name" value="PROKAR_LIPOPROTEIN"/>
    <property type="match status" value="1"/>
</dbReference>
<dbReference type="Proteomes" id="UP001487740">
    <property type="component" value="Unassembled WGS sequence"/>
</dbReference>
<comment type="caution">
    <text evidence="2">The sequence shown here is derived from an EMBL/GenBank/DDBJ whole genome shotgun (WGS) entry which is preliminary data.</text>
</comment>
<gene>
    <name evidence="2" type="ORF">O3P69_010191</name>
</gene>
<dbReference type="AlphaFoldDB" id="A0AAW0TSH9"/>
<organism evidence="2 3">
    <name type="scientific">Scylla paramamosain</name>
    <name type="common">Mud crab</name>
    <dbReference type="NCBI Taxonomy" id="85552"/>
    <lineage>
        <taxon>Eukaryota</taxon>
        <taxon>Metazoa</taxon>
        <taxon>Ecdysozoa</taxon>
        <taxon>Arthropoda</taxon>
        <taxon>Crustacea</taxon>
        <taxon>Multicrustacea</taxon>
        <taxon>Malacostraca</taxon>
        <taxon>Eumalacostraca</taxon>
        <taxon>Eucarida</taxon>
        <taxon>Decapoda</taxon>
        <taxon>Pleocyemata</taxon>
        <taxon>Brachyura</taxon>
        <taxon>Eubrachyura</taxon>
        <taxon>Portunoidea</taxon>
        <taxon>Portunidae</taxon>
        <taxon>Portuninae</taxon>
        <taxon>Scylla</taxon>
    </lineage>
</organism>
<evidence type="ECO:0000256" key="1">
    <source>
        <dbReference type="SAM" id="MobiDB-lite"/>
    </source>
</evidence>